<dbReference type="GO" id="GO:0050660">
    <property type="term" value="F:flavin adenine dinucleotide binding"/>
    <property type="evidence" value="ECO:0007669"/>
    <property type="project" value="InterPro"/>
</dbReference>
<protein>
    <submittedName>
        <fullName evidence="6">Flavin-binding monooxygenase</fullName>
    </submittedName>
</protein>
<dbReference type="EMBL" id="VYYT01000058">
    <property type="protein sequence ID" value="KAK2773169.1"/>
    <property type="molecule type" value="Genomic_DNA"/>
</dbReference>
<dbReference type="PANTHER" id="PTHR42877">
    <property type="entry name" value="L-ORNITHINE N(5)-MONOOXYGENASE-RELATED"/>
    <property type="match status" value="1"/>
</dbReference>
<dbReference type="Pfam" id="PF00743">
    <property type="entry name" value="FMO-like"/>
    <property type="match status" value="1"/>
</dbReference>
<feature type="compositionally biased region" description="Polar residues" evidence="5">
    <location>
        <begin position="1"/>
        <end position="11"/>
    </location>
</feature>
<evidence type="ECO:0000256" key="4">
    <source>
        <dbReference type="ARBA" id="ARBA00023002"/>
    </source>
</evidence>
<dbReference type="InterPro" id="IPR051209">
    <property type="entry name" value="FAD-bind_Monooxygenase_sf"/>
</dbReference>
<dbReference type="Proteomes" id="UP001281614">
    <property type="component" value="Unassembled WGS sequence"/>
</dbReference>
<comment type="caution">
    <text evidence="6">The sequence shown here is derived from an EMBL/GenBank/DDBJ whole genome shotgun (WGS) entry which is preliminary data.</text>
</comment>
<dbReference type="GO" id="GO:0004499">
    <property type="term" value="F:N,N-dimethylaniline monooxygenase activity"/>
    <property type="evidence" value="ECO:0007669"/>
    <property type="project" value="InterPro"/>
</dbReference>
<evidence type="ECO:0000313" key="6">
    <source>
        <dbReference type="EMBL" id="KAK2773169.1"/>
    </source>
</evidence>
<dbReference type="AlphaFoldDB" id="A0AAD9YMK5"/>
<keyword evidence="6" id="KW-0503">Monooxygenase</keyword>
<keyword evidence="3" id="KW-0274">FAD</keyword>
<evidence type="ECO:0000256" key="2">
    <source>
        <dbReference type="ARBA" id="ARBA00022630"/>
    </source>
</evidence>
<dbReference type="PANTHER" id="PTHR42877:SF1">
    <property type="entry name" value="FAD-BINDING MONOOXYGENASE STCW"/>
    <property type="match status" value="1"/>
</dbReference>
<sequence length="634" mass="71504">MVFDPNTNGNASRHDNVQDDQPGGKYGYRLGHKLGEYQIPDVVLDSPNRKIKVITIGAGISGILMSYLIQKHGENIQHVVYEKNGDIGGTWLENRYPGCACDVPSHAYAFAFALYPDWPKYLSPSEDIFRYLDRVVECFGLRKQMVFNSTVISCNWNEDESQWYVRIKNSETGEIREDVANIVIGANGILNSWKFPEEVEGLHSFEGRLIHTARWPTDFAEEQWKGRRVAVIGSGATSMQVIPTMQPHVEKMDIFVRTPVWFAEFADHSGDNFDYERETMKSDTKALVHKAKFIEDKLNTAAGLRAFMVHSAEARMIREHFTNRMRKFIHRDDIFEQLLPNFAVGCRRLTPGNPYMRAVQKENVQLHRGAVTKVTPSTIIASNGDEVEVDTIICATGFDVSFRPPFSVVGRNGISLQEKWKRVPEGYLSVGVPDIPNYFTVVGPSFPIANGSVMGPLQAVGRYILKAIQKMQRENIASMAPKQSVTDQFNEHAQAWMVGTAWADSGCRSWYKDNNTGRVNAIWPGSSLHFCELIAEPRYEDFEIQYSNKHNVWEFLGLGFTRNMMAENGDLSPYMALDAIDGKFVGYEPDKDAEDARVRRMADMVHDGPQKKGNEEGAAAERMPFSNGSIGAMH</sequence>
<keyword evidence="4" id="KW-0560">Oxidoreductase</keyword>
<dbReference type="InterPro" id="IPR020946">
    <property type="entry name" value="Flavin_mOase-like"/>
</dbReference>
<dbReference type="GO" id="GO:0050661">
    <property type="term" value="F:NADP binding"/>
    <property type="evidence" value="ECO:0007669"/>
    <property type="project" value="InterPro"/>
</dbReference>
<comment type="similarity">
    <text evidence="1">Belongs to the FAD-binding monooxygenase family.</text>
</comment>
<evidence type="ECO:0000256" key="5">
    <source>
        <dbReference type="SAM" id="MobiDB-lite"/>
    </source>
</evidence>
<name>A0AAD9YMK5_COLKA</name>
<feature type="region of interest" description="Disordered" evidence="5">
    <location>
        <begin position="1"/>
        <end position="24"/>
    </location>
</feature>
<evidence type="ECO:0000256" key="1">
    <source>
        <dbReference type="ARBA" id="ARBA00010139"/>
    </source>
</evidence>
<evidence type="ECO:0000256" key="3">
    <source>
        <dbReference type="ARBA" id="ARBA00022827"/>
    </source>
</evidence>
<dbReference type="SUPFAM" id="SSF51905">
    <property type="entry name" value="FAD/NAD(P)-binding domain"/>
    <property type="match status" value="3"/>
</dbReference>
<evidence type="ECO:0000313" key="7">
    <source>
        <dbReference type="Proteomes" id="UP001281614"/>
    </source>
</evidence>
<proteinExistence type="inferred from homology"/>
<feature type="region of interest" description="Disordered" evidence="5">
    <location>
        <begin position="605"/>
        <end position="634"/>
    </location>
</feature>
<dbReference type="Gene3D" id="3.50.50.60">
    <property type="entry name" value="FAD/NAD(P)-binding domain"/>
    <property type="match status" value="2"/>
</dbReference>
<accession>A0AAD9YMK5</accession>
<organism evidence="6 7">
    <name type="scientific">Colletotrichum kahawae</name>
    <name type="common">Coffee berry disease fungus</name>
    <dbReference type="NCBI Taxonomy" id="34407"/>
    <lineage>
        <taxon>Eukaryota</taxon>
        <taxon>Fungi</taxon>
        <taxon>Dikarya</taxon>
        <taxon>Ascomycota</taxon>
        <taxon>Pezizomycotina</taxon>
        <taxon>Sordariomycetes</taxon>
        <taxon>Hypocreomycetidae</taxon>
        <taxon>Glomerellales</taxon>
        <taxon>Glomerellaceae</taxon>
        <taxon>Colletotrichum</taxon>
        <taxon>Colletotrichum gloeosporioides species complex</taxon>
    </lineage>
</organism>
<keyword evidence="2" id="KW-0285">Flavoprotein</keyword>
<gene>
    <name evidence="6" type="ORF">CKAH01_13587</name>
</gene>
<keyword evidence="7" id="KW-1185">Reference proteome</keyword>
<dbReference type="InterPro" id="IPR036188">
    <property type="entry name" value="FAD/NAD-bd_sf"/>
</dbReference>
<reference evidence="6" key="1">
    <citation type="submission" date="2023-02" db="EMBL/GenBank/DDBJ databases">
        <title>Colletotrichum kahawae CIFC_Que2 genome sequencing and assembly.</title>
        <authorList>
            <person name="Baroncelli R."/>
        </authorList>
    </citation>
    <scope>NUCLEOTIDE SEQUENCE</scope>
    <source>
        <strain evidence="6">CIFC_Que2</strain>
    </source>
</reference>
<feature type="compositionally biased region" description="Basic and acidic residues" evidence="5">
    <location>
        <begin position="605"/>
        <end position="615"/>
    </location>
</feature>